<comment type="caution">
    <text evidence="2">The sequence shown here is derived from an EMBL/GenBank/DDBJ whole genome shotgun (WGS) entry which is preliminary data.</text>
</comment>
<organism evidence="2 3">
    <name type="scientific">Streptomyces griseoruber</name>
    <dbReference type="NCBI Taxonomy" id="1943"/>
    <lineage>
        <taxon>Bacteria</taxon>
        <taxon>Bacillati</taxon>
        <taxon>Actinomycetota</taxon>
        <taxon>Actinomycetes</taxon>
        <taxon>Kitasatosporales</taxon>
        <taxon>Streptomycetaceae</taxon>
        <taxon>Streptomyces</taxon>
    </lineage>
</organism>
<keyword evidence="3" id="KW-1185">Reference proteome</keyword>
<evidence type="ECO:0000256" key="1">
    <source>
        <dbReference type="SAM" id="MobiDB-lite"/>
    </source>
</evidence>
<dbReference type="Proteomes" id="UP000052982">
    <property type="component" value="Unassembled WGS sequence"/>
</dbReference>
<dbReference type="AlphaFoldDB" id="A0A101T3M4"/>
<gene>
    <name evidence="2" type="ORF">AQJ64_13020</name>
</gene>
<feature type="compositionally biased region" description="Basic and acidic residues" evidence="1">
    <location>
        <begin position="15"/>
        <end position="28"/>
    </location>
</feature>
<evidence type="ECO:0000313" key="2">
    <source>
        <dbReference type="EMBL" id="KUN85142.1"/>
    </source>
</evidence>
<name>A0A101T3M4_9ACTN</name>
<dbReference type="EMBL" id="LMWW01000015">
    <property type="protein sequence ID" value="KUN85142.1"/>
    <property type="molecule type" value="Genomic_DNA"/>
</dbReference>
<evidence type="ECO:0000313" key="3">
    <source>
        <dbReference type="Proteomes" id="UP000052982"/>
    </source>
</evidence>
<accession>A0A101T3M4</accession>
<proteinExistence type="predicted"/>
<sequence length="79" mass="8506">MRSRTGRPAGATEEDAGRPARIPDRPVPRVEAPSMHVETTERSVSLAVLTELLLMMITGIASSRRLGGPGVSPVRRICK</sequence>
<protein>
    <submittedName>
        <fullName evidence="2">Uncharacterized protein</fullName>
    </submittedName>
</protein>
<feature type="region of interest" description="Disordered" evidence="1">
    <location>
        <begin position="1"/>
        <end position="38"/>
    </location>
</feature>
<reference evidence="2 3" key="1">
    <citation type="submission" date="2015-10" db="EMBL/GenBank/DDBJ databases">
        <title>Draft genome sequence of Streptomyces griseoruber DSM 40281, type strain for the species Streptomyces griseoruber.</title>
        <authorList>
            <person name="Ruckert C."/>
            <person name="Winkler A."/>
            <person name="Kalinowski J."/>
            <person name="Kampfer P."/>
            <person name="Glaeser S."/>
        </authorList>
    </citation>
    <scope>NUCLEOTIDE SEQUENCE [LARGE SCALE GENOMIC DNA]</scope>
    <source>
        <strain evidence="2 3">DSM 40281</strain>
    </source>
</reference>